<dbReference type="InterPro" id="IPR038717">
    <property type="entry name" value="Tc1-like_DDE_dom"/>
</dbReference>
<reference evidence="3" key="1">
    <citation type="submission" date="2021-01" db="EMBL/GenBank/DDBJ databases">
        <title>Whole genome shotgun sequence of Planobispora takensis NBRC 109077.</title>
        <authorList>
            <person name="Komaki H."/>
            <person name="Tamura T."/>
        </authorList>
    </citation>
    <scope>NUCLEOTIDE SEQUENCE</scope>
    <source>
        <strain evidence="3">NBRC 109077</strain>
    </source>
</reference>
<organism evidence="3 4">
    <name type="scientific">Planobispora takensis</name>
    <dbReference type="NCBI Taxonomy" id="1367882"/>
    <lineage>
        <taxon>Bacteria</taxon>
        <taxon>Bacillati</taxon>
        <taxon>Actinomycetota</taxon>
        <taxon>Actinomycetes</taxon>
        <taxon>Streptosporangiales</taxon>
        <taxon>Streptosporangiaceae</taxon>
        <taxon>Planobispora</taxon>
    </lineage>
</organism>
<evidence type="ECO:0000313" key="4">
    <source>
        <dbReference type="Proteomes" id="UP000634476"/>
    </source>
</evidence>
<comment type="caution">
    <text evidence="3">The sequence shown here is derived from an EMBL/GenBank/DDBJ whole genome shotgun (WGS) entry which is preliminary data.</text>
</comment>
<dbReference type="AlphaFoldDB" id="A0A8J3WTT1"/>
<feature type="region of interest" description="Disordered" evidence="1">
    <location>
        <begin position="64"/>
        <end position="88"/>
    </location>
</feature>
<sequence length="88" mass="9749">MWCWDNLNVHLARELAAFAEENSAWLRVVQLPTYAPERNPAEGIWSLLKHAIANFIAADLSGIPEVSPVTGREPGTGPGRRSSQQLIR</sequence>
<evidence type="ECO:0000256" key="1">
    <source>
        <dbReference type="SAM" id="MobiDB-lite"/>
    </source>
</evidence>
<dbReference type="Pfam" id="PF13358">
    <property type="entry name" value="DDE_3"/>
    <property type="match status" value="1"/>
</dbReference>
<protein>
    <recommendedName>
        <fullName evidence="2">Tc1-like transposase DDE domain-containing protein</fullName>
    </recommendedName>
</protein>
<accession>A0A8J3WTT1</accession>
<evidence type="ECO:0000259" key="2">
    <source>
        <dbReference type="Pfam" id="PF13358"/>
    </source>
</evidence>
<dbReference type="GO" id="GO:0003676">
    <property type="term" value="F:nucleic acid binding"/>
    <property type="evidence" value="ECO:0007669"/>
    <property type="project" value="InterPro"/>
</dbReference>
<proteinExistence type="predicted"/>
<dbReference type="InterPro" id="IPR036397">
    <property type="entry name" value="RNaseH_sf"/>
</dbReference>
<name>A0A8J3WTT1_9ACTN</name>
<feature type="domain" description="Tc1-like transposase DDE" evidence="2">
    <location>
        <begin position="5"/>
        <end position="54"/>
    </location>
</feature>
<dbReference type="Proteomes" id="UP000634476">
    <property type="component" value="Unassembled WGS sequence"/>
</dbReference>
<evidence type="ECO:0000313" key="3">
    <source>
        <dbReference type="EMBL" id="GIH99211.1"/>
    </source>
</evidence>
<gene>
    <name evidence="3" type="ORF">Pta02_12200</name>
</gene>
<dbReference type="EMBL" id="BOOK01000006">
    <property type="protein sequence ID" value="GIH99211.1"/>
    <property type="molecule type" value="Genomic_DNA"/>
</dbReference>
<keyword evidence="4" id="KW-1185">Reference proteome</keyword>
<dbReference type="Gene3D" id="3.30.420.10">
    <property type="entry name" value="Ribonuclease H-like superfamily/Ribonuclease H"/>
    <property type="match status" value="1"/>
</dbReference>
<feature type="compositionally biased region" description="Low complexity" evidence="1">
    <location>
        <begin position="70"/>
        <end position="81"/>
    </location>
</feature>